<feature type="transmembrane region" description="Helical" evidence="4">
    <location>
        <begin position="1024"/>
        <end position="1044"/>
    </location>
</feature>
<dbReference type="SUPFAM" id="SSF52151">
    <property type="entry name" value="FabD/lysophospholipase-like"/>
    <property type="match status" value="1"/>
</dbReference>
<dbReference type="GO" id="GO:0016787">
    <property type="term" value="F:hydrolase activity"/>
    <property type="evidence" value="ECO:0007669"/>
    <property type="project" value="UniProtKB-KW"/>
</dbReference>
<comment type="caution">
    <text evidence="6">The sequence shown here is derived from an EMBL/GenBank/DDBJ whole genome shotgun (WGS) entry which is preliminary data.</text>
</comment>
<reference evidence="6 7" key="1">
    <citation type="submission" date="2017-11" db="EMBL/GenBank/DDBJ databases">
        <title>Bradyrhizobium forestalis sp. nov., an efficient nitrogen-fixing bacterium isolated from nodules of forest legume species in the Amazon.</title>
        <authorList>
            <person name="Costa E.M."/>
            <person name="Guimaraes A."/>
            <person name="Carvalho T.S."/>
            <person name="Rodrigues T.L."/>
            <person name="Ribeiro P.R.A."/>
            <person name="Lebbe L."/>
            <person name="Willems A."/>
            <person name="Moreira F.M.S."/>
        </authorList>
    </citation>
    <scope>NUCLEOTIDE SEQUENCE [LARGE SCALE GENOMIC DNA]</scope>
    <source>
        <strain evidence="6 7">INPA54B</strain>
    </source>
</reference>
<dbReference type="Pfam" id="PF20308">
    <property type="entry name" value="TPR-S"/>
    <property type="match status" value="1"/>
</dbReference>
<keyword evidence="4" id="KW-0812">Transmembrane</keyword>
<keyword evidence="7" id="KW-1185">Reference proteome</keyword>
<dbReference type="PANTHER" id="PTHR14226:SF78">
    <property type="entry name" value="SLR0060 PROTEIN"/>
    <property type="match status" value="1"/>
</dbReference>
<keyword evidence="1" id="KW-0378">Hydrolase</keyword>
<dbReference type="Pfam" id="PF01734">
    <property type="entry name" value="Patatin"/>
    <property type="match status" value="1"/>
</dbReference>
<keyword evidence="4" id="KW-1133">Transmembrane helix</keyword>
<evidence type="ECO:0000259" key="5">
    <source>
        <dbReference type="Pfam" id="PF01734"/>
    </source>
</evidence>
<gene>
    <name evidence="6" type="ORF">CVM73_20715</name>
</gene>
<dbReference type="InterPro" id="IPR002641">
    <property type="entry name" value="PNPLA_dom"/>
</dbReference>
<dbReference type="EMBL" id="PGVG01000017">
    <property type="protein sequence ID" value="PJG53332.1"/>
    <property type="molecule type" value="Genomic_DNA"/>
</dbReference>
<evidence type="ECO:0000313" key="6">
    <source>
        <dbReference type="EMBL" id="PJG53332.1"/>
    </source>
</evidence>
<dbReference type="Proteomes" id="UP000231194">
    <property type="component" value="Unassembled WGS sequence"/>
</dbReference>
<dbReference type="Gene3D" id="3.40.1090.10">
    <property type="entry name" value="Cytosolic phospholipase A2 catalytic domain"/>
    <property type="match status" value="2"/>
</dbReference>
<dbReference type="InterPro" id="IPR046880">
    <property type="entry name" value="TPR-S"/>
</dbReference>
<feature type="domain" description="PNPLA" evidence="5">
    <location>
        <begin position="485"/>
        <end position="758"/>
    </location>
</feature>
<dbReference type="PANTHER" id="PTHR14226">
    <property type="entry name" value="NEUROPATHY TARGET ESTERASE/SWISS CHEESE D.MELANOGASTER"/>
    <property type="match status" value="1"/>
</dbReference>
<protein>
    <recommendedName>
        <fullName evidence="5">PNPLA domain-containing protein</fullName>
    </recommendedName>
</protein>
<keyword evidence="3" id="KW-0443">Lipid metabolism</keyword>
<evidence type="ECO:0000256" key="2">
    <source>
        <dbReference type="ARBA" id="ARBA00022963"/>
    </source>
</evidence>
<dbReference type="GO" id="GO:0016042">
    <property type="term" value="P:lipid catabolic process"/>
    <property type="evidence" value="ECO:0007669"/>
    <property type="project" value="UniProtKB-KW"/>
</dbReference>
<sequence>MPNGPVPAVIALAGRRIDAPDTYPPRFPRDAITSVHRRIAALLRDENAVALVCSAACGADLVALDEAEQFGLRVRIILPFAVQSFLESSVNDRPGKWQPIFDRMIEAAQRRGDLIVLAGKPEDGDAAYAAANAAIIEQAEALAKDAGAHRRVSAIVWDGTAREGNDLTARFRQSAIQAGFEDRVVLTCPVIDEAKDYLRGSNLSPDQVLALVNRLKEEDRFGWARQVIGKVRKTQIDRAELRDKFARQHALCTYKDSDMPVLVALDRAMEILGGHFDLSTTRDQEVLGLAGAIFKRRWQATGQKDQLERSYRFYRRGFEVGPEIDKGYTAINAAFVLDQLAEIEAANEAPSVDERRAEAQKIREAIEAQLVPMRSNNPDLDREWWYLVTVAEALFGLRKYDDAKTWLTRAKSVRGTPDWEFRSTATQLATLAQLQQKGTPSPDSPEVLKASAVLDDFLELKVASKSNAAKSPAARESAFIGKVGLALSGGGFRASLFHIGVLARMAELDVLRRVEVLSCVSGGSIIGAHYYLALREMMMTTKLDELEPEKIREKYVELVRQVATDFLAGVQTNIRMRVFANPAALLRSIFSRAYTRTVRLGELFESQLFDKIGVKTEQPGTPLLLKELRIIPADAEEGFDPKIHNWRRAAKVPMLILNATTLNTGHAWQYTVSYMGESPWAIDPNADGTNRLRRMYHNEAPPAHRNTPLSQAVVASACVPGLFEPIRLDGLYRLEQRGKKAEPLVLRQVDGGVHDNQGIAGLFEQGCSVVLVSDASGQTDVAIDPGGGTVAPLMRSNSVLMERVRQEQYTRLDTLEKRGLLKGAMFIHLKKDLDVVPLDWIGCEEPHEPRATIGEPRTSYNIRKEVQQLLAGIRTDLDSFSDVEAFALMTSGYRMTDHYLSKVQVLPQATQAPGHWNFLAIESIMNDARTSDPNYQRLLGLLGSGGKLMFRVWSQSRVLLLSTGLLAMFGVVAAGIWLFGLFTSGANETPLTIDRRTILGAVIAVVVMAVLLAVPIIREHVTRIAVGVLTLVLCVPARLHLWLVDGFFLKLGRLSRLGLKADDTR</sequence>
<feature type="transmembrane region" description="Helical" evidence="4">
    <location>
        <begin position="958"/>
        <end position="978"/>
    </location>
</feature>
<dbReference type="InterPro" id="IPR050301">
    <property type="entry name" value="NTE"/>
</dbReference>
<evidence type="ECO:0000313" key="7">
    <source>
        <dbReference type="Proteomes" id="UP000231194"/>
    </source>
</evidence>
<accession>A0A2M8R669</accession>
<evidence type="ECO:0000256" key="4">
    <source>
        <dbReference type="SAM" id="Phobius"/>
    </source>
</evidence>
<name>A0A2M8R669_9BRAD</name>
<evidence type="ECO:0000256" key="3">
    <source>
        <dbReference type="ARBA" id="ARBA00023098"/>
    </source>
</evidence>
<dbReference type="InterPro" id="IPR016035">
    <property type="entry name" value="Acyl_Trfase/lysoPLipase"/>
</dbReference>
<dbReference type="RefSeq" id="WP_100233708.1">
    <property type="nucleotide sequence ID" value="NZ_PGVG01000017.1"/>
</dbReference>
<organism evidence="6 7">
    <name type="scientific">Bradyrhizobium forestalis</name>
    <dbReference type="NCBI Taxonomy" id="1419263"/>
    <lineage>
        <taxon>Bacteria</taxon>
        <taxon>Pseudomonadati</taxon>
        <taxon>Pseudomonadota</taxon>
        <taxon>Alphaproteobacteria</taxon>
        <taxon>Hyphomicrobiales</taxon>
        <taxon>Nitrobacteraceae</taxon>
        <taxon>Bradyrhizobium</taxon>
    </lineage>
</organism>
<dbReference type="OrthoDB" id="9813090at2"/>
<evidence type="ECO:0000256" key="1">
    <source>
        <dbReference type="ARBA" id="ARBA00022801"/>
    </source>
</evidence>
<keyword evidence="2" id="KW-0442">Lipid degradation</keyword>
<feature type="transmembrane region" description="Helical" evidence="4">
    <location>
        <begin position="998"/>
        <end position="1017"/>
    </location>
</feature>
<keyword evidence="4" id="KW-0472">Membrane</keyword>
<dbReference type="AlphaFoldDB" id="A0A2M8R669"/>
<proteinExistence type="predicted"/>